<dbReference type="RefSeq" id="WP_115413689.1">
    <property type="nucleotide sequence ID" value="NZ_CP031356.1"/>
</dbReference>
<evidence type="ECO:0000313" key="3">
    <source>
        <dbReference type="Proteomes" id="UP000254236"/>
    </source>
</evidence>
<keyword evidence="3" id="KW-1185">Reference proteome</keyword>
<dbReference type="OrthoDB" id="4773620at2"/>
<reference evidence="1 3" key="1">
    <citation type="submission" date="2018-07" db="EMBL/GenBank/DDBJ databases">
        <title>Brachybacterium saurashtrense DSM 23186 genome sequence.</title>
        <authorList>
            <person name="Guo L."/>
        </authorList>
    </citation>
    <scope>NUCLEOTIDE SEQUENCE [LARGE SCALE GENOMIC DNA]</scope>
    <source>
        <strain evidence="1 3">DSM 23186</strain>
    </source>
</reference>
<dbReference type="AlphaFoldDB" id="A0A345YPU8"/>
<sequence length="392" mass="43629">MAIEVLIGRDAVPIDDTVFTTLLDSSVAGTYKGYERALESGRIKYAELVELARKGEIPHSLFFAPLSLVQRQVKTKTEKLLAGVSRDTFSIGSRSKVDLRDVELIVKDLIRKQQLVRKHDPSLQRNSIIGLLRDDTSAVEADAARLMSAIGLSNEQLRSCRTKTKALDLIIDRLEANQVLVSRSVQHYMPQRLTHVEFSGMTIRDNKVPYIFLAGGDHGDDQEPVGRTIFTLALMTVLVARRIFAPMTWDGGSAETDPGREYDIAGAMLMPTNRMKELRPASIDDMKAASDEFKVTASAVTVRAMRLGIINRETASNHLDHLRGEFRSLPKGGPRSPIHPENAVRKYNGRELTVRMLHALDDGSISPGEFCRSICLNNLKPSRIDDLKRAVE</sequence>
<dbReference type="Proteomes" id="UP000254236">
    <property type="component" value="Chromosome"/>
</dbReference>
<protein>
    <submittedName>
        <fullName evidence="2">Uncharacterized protein</fullName>
    </submittedName>
</protein>
<evidence type="ECO:0000313" key="2">
    <source>
        <dbReference type="EMBL" id="RRR23688.1"/>
    </source>
</evidence>
<dbReference type="Proteomes" id="UP000282185">
    <property type="component" value="Unassembled WGS sequence"/>
</dbReference>
<accession>A0A345YPU8</accession>
<gene>
    <name evidence="1" type="ORF">DWV08_10255</name>
    <name evidence="2" type="ORF">DXU92_02005</name>
</gene>
<dbReference type="EMBL" id="QSWH01000002">
    <property type="protein sequence ID" value="RRR23688.1"/>
    <property type="molecule type" value="Genomic_DNA"/>
</dbReference>
<dbReference type="EMBL" id="CP031356">
    <property type="protein sequence ID" value="AXK45950.1"/>
    <property type="molecule type" value="Genomic_DNA"/>
</dbReference>
<proteinExistence type="predicted"/>
<reference evidence="2 4" key="2">
    <citation type="submission" date="2018-08" db="EMBL/GenBank/DDBJ databases">
        <title>Brachybacterium saurashtrense DSM 23186.</title>
        <authorList>
            <person name="Li Y."/>
        </authorList>
    </citation>
    <scope>NUCLEOTIDE SEQUENCE [LARGE SCALE GENOMIC DNA]</scope>
    <source>
        <strain evidence="2 4">DSM 23186</strain>
    </source>
</reference>
<evidence type="ECO:0000313" key="1">
    <source>
        <dbReference type="EMBL" id="AXK45950.1"/>
    </source>
</evidence>
<name>A0A345YPU8_9MICO</name>
<organism evidence="2 4">
    <name type="scientific">Brachybacterium saurashtrense</name>
    <dbReference type="NCBI Taxonomy" id="556288"/>
    <lineage>
        <taxon>Bacteria</taxon>
        <taxon>Bacillati</taxon>
        <taxon>Actinomycetota</taxon>
        <taxon>Actinomycetes</taxon>
        <taxon>Micrococcales</taxon>
        <taxon>Dermabacteraceae</taxon>
        <taxon>Brachybacterium</taxon>
    </lineage>
</organism>
<dbReference type="KEGG" id="bsau:DWV08_10255"/>
<evidence type="ECO:0000313" key="4">
    <source>
        <dbReference type="Proteomes" id="UP000282185"/>
    </source>
</evidence>